<dbReference type="PIRSF" id="PIRSF005052">
    <property type="entry name" value="P-loopkin"/>
    <property type="match status" value="1"/>
</dbReference>
<organism evidence="7 8">
    <name type="scientific">Salicibibacter kimchii</name>
    <dbReference type="NCBI Taxonomy" id="2099786"/>
    <lineage>
        <taxon>Bacteria</taxon>
        <taxon>Bacillati</taxon>
        <taxon>Bacillota</taxon>
        <taxon>Bacilli</taxon>
        <taxon>Bacillales</taxon>
        <taxon>Bacillaceae</taxon>
        <taxon>Salicibibacter</taxon>
    </lineage>
</organism>
<dbReference type="AlphaFoldDB" id="A0A345BZ86"/>
<keyword evidence="2 4" id="KW-0067">ATP-binding</keyword>
<keyword evidence="3 4" id="KW-0342">GTP-binding</keyword>
<evidence type="ECO:0000256" key="1">
    <source>
        <dbReference type="ARBA" id="ARBA00022741"/>
    </source>
</evidence>
<dbReference type="KEGG" id="rue:DT065_09725"/>
<dbReference type="OrthoDB" id="9784461at2"/>
<evidence type="ECO:0000256" key="4">
    <source>
        <dbReference type="HAMAP-Rule" id="MF_00636"/>
    </source>
</evidence>
<gene>
    <name evidence="7" type="ORF">DT065_09725</name>
</gene>
<dbReference type="InterPro" id="IPR053931">
    <property type="entry name" value="RapZ_C"/>
</dbReference>
<protein>
    <submittedName>
        <fullName evidence="7">RNase adapter RapZ</fullName>
    </submittedName>
</protein>
<dbReference type="InterPro" id="IPR027417">
    <property type="entry name" value="P-loop_NTPase"/>
</dbReference>
<evidence type="ECO:0000313" key="8">
    <source>
        <dbReference type="Proteomes" id="UP000252100"/>
    </source>
</evidence>
<dbReference type="RefSeq" id="WP_114372901.1">
    <property type="nucleotide sequence ID" value="NZ_CP031092.1"/>
</dbReference>
<accession>A0A345BZ86</accession>
<dbReference type="SUPFAM" id="SSF52540">
    <property type="entry name" value="P-loop containing nucleoside triphosphate hydrolases"/>
    <property type="match status" value="1"/>
</dbReference>
<evidence type="ECO:0000313" key="7">
    <source>
        <dbReference type="EMBL" id="AXF56267.1"/>
    </source>
</evidence>
<dbReference type="GO" id="GO:0005524">
    <property type="term" value="F:ATP binding"/>
    <property type="evidence" value="ECO:0007669"/>
    <property type="project" value="UniProtKB-UniRule"/>
</dbReference>
<dbReference type="Gene3D" id="3.40.50.300">
    <property type="entry name" value="P-loop containing nucleotide triphosphate hydrolases"/>
    <property type="match status" value="1"/>
</dbReference>
<feature type="domain" description="RapZ C-terminal" evidence="6">
    <location>
        <begin position="179"/>
        <end position="296"/>
    </location>
</feature>
<dbReference type="PANTHER" id="PTHR30448">
    <property type="entry name" value="RNASE ADAPTER PROTEIN RAPZ"/>
    <property type="match status" value="1"/>
</dbReference>
<proteinExistence type="inferred from homology"/>
<keyword evidence="1 4" id="KW-0547">Nucleotide-binding</keyword>
<dbReference type="HAMAP" id="MF_00636">
    <property type="entry name" value="RapZ_like"/>
    <property type="match status" value="1"/>
</dbReference>
<keyword evidence="8" id="KW-1185">Reference proteome</keyword>
<dbReference type="GO" id="GO:0005525">
    <property type="term" value="F:GTP binding"/>
    <property type="evidence" value="ECO:0007669"/>
    <property type="project" value="UniProtKB-UniRule"/>
</dbReference>
<dbReference type="Proteomes" id="UP000252100">
    <property type="component" value="Chromosome"/>
</dbReference>
<dbReference type="InterPro" id="IPR053930">
    <property type="entry name" value="RapZ-like_N"/>
</dbReference>
<dbReference type="Pfam" id="PF22740">
    <property type="entry name" value="PapZ_C"/>
    <property type="match status" value="1"/>
</dbReference>
<dbReference type="Pfam" id="PF03668">
    <property type="entry name" value="RapZ-like_N"/>
    <property type="match status" value="1"/>
</dbReference>
<feature type="binding site" evidence="4">
    <location>
        <begin position="25"/>
        <end position="32"/>
    </location>
    <ligand>
        <name>ATP</name>
        <dbReference type="ChEBI" id="CHEBI:30616"/>
    </ligand>
</feature>
<evidence type="ECO:0000256" key="2">
    <source>
        <dbReference type="ARBA" id="ARBA00022840"/>
    </source>
</evidence>
<sequence length="304" mass="34509">MLSSKQCERRDVGVKDDIQIVVITGMSGAGKTVTVQSLEDLGFFCIDNLPPALMPKLLDLVEGGSMNRVALVMDLRGREFFEQVFSAVSILGDKPNLHMHILFLDAEDSKLVQRFKETRRSHPLAPAGPLLDGIKEERKILDEIKGRARYHIDTTTLTPRELRAEINKMFTAPEELTYSVHFMSFGFKRGVPIDADLVFDVRFLPNPHYIERMRPLTGMNSDVAEYVMKWTDTKEFLAKLEDMLTFLFPLYKQEGKSQVIIAIGCTGGNHRSVALVEHLADVYSGDYQVYKSHREHKDRGETSE</sequence>
<feature type="binding site" evidence="4">
    <location>
        <begin position="74"/>
        <end position="77"/>
    </location>
    <ligand>
        <name>GTP</name>
        <dbReference type="ChEBI" id="CHEBI:37565"/>
    </ligand>
</feature>
<evidence type="ECO:0000259" key="6">
    <source>
        <dbReference type="Pfam" id="PF22740"/>
    </source>
</evidence>
<dbReference type="EMBL" id="CP031092">
    <property type="protein sequence ID" value="AXF56267.1"/>
    <property type="molecule type" value="Genomic_DNA"/>
</dbReference>
<reference evidence="7 8" key="1">
    <citation type="journal article" date="2018" name="J. Microbiol.">
        <title>Salicibibacter kimchii gen. nov., sp. nov., a moderately halophilic and alkalitolerant bacterium in the family Bacillaceae, isolated from kimchi.</title>
        <authorList>
            <person name="Jang J.Y."/>
            <person name="Oh Y.J."/>
            <person name="Lim S.K."/>
            <person name="Park H.K."/>
            <person name="Lee C."/>
            <person name="Kim J.Y."/>
            <person name="Lee M.A."/>
            <person name="Choi H.J."/>
        </authorList>
    </citation>
    <scope>NUCLEOTIDE SEQUENCE [LARGE SCALE GENOMIC DNA]</scope>
    <source>
        <strain evidence="7 8">NKC1-1</strain>
    </source>
</reference>
<evidence type="ECO:0000256" key="3">
    <source>
        <dbReference type="ARBA" id="ARBA00023134"/>
    </source>
</evidence>
<dbReference type="InterPro" id="IPR005337">
    <property type="entry name" value="RapZ-like"/>
</dbReference>
<dbReference type="NCBIfam" id="NF003828">
    <property type="entry name" value="PRK05416.1"/>
    <property type="match status" value="1"/>
</dbReference>
<dbReference type="PANTHER" id="PTHR30448:SF0">
    <property type="entry name" value="RNASE ADAPTER PROTEIN RAPZ"/>
    <property type="match status" value="1"/>
</dbReference>
<name>A0A345BZ86_9BACI</name>
<feature type="domain" description="RapZ-like N-terminal" evidence="5">
    <location>
        <begin position="18"/>
        <end position="171"/>
    </location>
</feature>
<evidence type="ECO:0000259" key="5">
    <source>
        <dbReference type="Pfam" id="PF03668"/>
    </source>
</evidence>